<evidence type="ECO:0000313" key="2">
    <source>
        <dbReference type="Proteomes" id="UP000011728"/>
    </source>
</evidence>
<protein>
    <submittedName>
        <fullName evidence="1">Uncharacterized protein</fullName>
    </submittedName>
</protein>
<accession>M1MY95</accession>
<keyword evidence="2" id="KW-1185">Reference proteome</keyword>
<dbReference type="EMBL" id="CP004121">
    <property type="protein sequence ID" value="AGF56377.1"/>
    <property type="molecule type" value="Genomic_DNA"/>
</dbReference>
<name>M1MY95_9CLOT</name>
<dbReference type="Proteomes" id="UP000011728">
    <property type="component" value="Chromosome"/>
</dbReference>
<dbReference type="RefSeq" id="WP_015392696.1">
    <property type="nucleotide sequence ID" value="NC_020291.1"/>
</dbReference>
<dbReference type="PATRIC" id="fig|931276.5.peg.2618"/>
<gene>
    <name evidence="1" type="ORF">Cspa_c26120</name>
</gene>
<dbReference type="AlphaFoldDB" id="M1MY95"/>
<reference evidence="1 2" key="1">
    <citation type="submission" date="2013-02" db="EMBL/GenBank/DDBJ databases">
        <title>Genome sequence of Clostridium saccharoperbutylacetonicum N1-4(HMT).</title>
        <authorList>
            <person name="Poehlein A."/>
            <person name="Daniel R."/>
        </authorList>
    </citation>
    <scope>NUCLEOTIDE SEQUENCE [LARGE SCALE GENOMIC DNA]</scope>
    <source>
        <strain evidence="2">N1-4(HMT)</strain>
    </source>
</reference>
<dbReference type="KEGG" id="csr:Cspa_c26120"/>
<organism evidence="1 2">
    <name type="scientific">Clostridium saccharoperbutylacetonicum N1-4(HMT)</name>
    <dbReference type="NCBI Taxonomy" id="931276"/>
    <lineage>
        <taxon>Bacteria</taxon>
        <taxon>Bacillati</taxon>
        <taxon>Bacillota</taxon>
        <taxon>Clostridia</taxon>
        <taxon>Eubacteriales</taxon>
        <taxon>Clostridiaceae</taxon>
        <taxon>Clostridium</taxon>
    </lineage>
</organism>
<sequence length="53" mass="6242">MEELIKGIKEKAEKMKGEMKILMVDMGDEIRSFRDIMKEKTGEISNEIKKIIR</sequence>
<evidence type="ECO:0000313" key="1">
    <source>
        <dbReference type="EMBL" id="AGF56377.1"/>
    </source>
</evidence>
<dbReference type="HOGENOM" id="CLU_3060254_0_0_9"/>
<proteinExistence type="predicted"/>